<reference evidence="1 2" key="1">
    <citation type="journal article" date="2022" name="Plant J.">
        <title>Chromosome-level genome of Camellia lanceoleosa provides a valuable resource for understanding genome evolution and self-incompatibility.</title>
        <authorList>
            <person name="Gong W."/>
            <person name="Xiao S."/>
            <person name="Wang L."/>
            <person name="Liao Z."/>
            <person name="Chang Y."/>
            <person name="Mo W."/>
            <person name="Hu G."/>
            <person name="Li W."/>
            <person name="Zhao G."/>
            <person name="Zhu H."/>
            <person name="Hu X."/>
            <person name="Ji K."/>
            <person name="Xiang X."/>
            <person name="Song Q."/>
            <person name="Yuan D."/>
            <person name="Jin S."/>
            <person name="Zhang L."/>
        </authorList>
    </citation>
    <scope>NUCLEOTIDE SEQUENCE [LARGE SCALE GENOMIC DNA]</scope>
    <source>
        <strain evidence="1">SQ_2022a</strain>
    </source>
</reference>
<sequence>MAENGRSSLKWKNRLKIANDIAYAVIYMHTAFSTPIINRDLKPSIIILDQSGVAKLLDSSSSLSIPSGETQVKSLVIGTFEFIDPEHLITGFLTERSDVYSFGIILVQLLIGKRTSNMKGIKRTSNMKGSENYPQLINTHVKDYVDKDKLIAVVDPRILKEIGGIEQEQQLQAVAALALGCTQMKKEDRPEMIEVAKRLR</sequence>
<dbReference type="Proteomes" id="UP001060215">
    <property type="component" value="Chromosome 13"/>
</dbReference>
<comment type="caution">
    <text evidence="1">The sequence shown here is derived from an EMBL/GenBank/DDBJ whole genome shotgun (WGS) entry which is preliminary data.</text>
</comment>
<gene>
    <name evidence="1" type="ORF">LOK49_LG12G00602</name>
</gene>
<proteinExistence type="predicted"/>
<accession>A0ACC0FQ28</accession>
<name>A0ACC0FQ28_9ERIC</name>
<protein>
    <submittedName>
        <fullName evidence="1">Non-functional pseudokinase ZED1</fullName>
    </submittedName>
</protein>
<evidence type="ECO:0000313" key="2">
    <source>
        <dbReference type="Proteomes" id="UP001060215"/>
    </source>
</evidence>
<keyword evidence="2" id="KW-1185">Reference proteome</keyword>
<evidence type="ECO:0000313" key="1">
    <source>
        <dbReference type="EMBL" id="KAI7990644.1"/>
    </source>
</evidence>
<organism evidence="1 2">
    <name type="scientific">Camellia lanceoleosa</name>
    <dbReference type="NCBI Taxonomy" id="1840588"/>
    <lineage>
        <taxon>Eukaryota</taxon>
        <taxon>Viridiplantae</taxon>
        <taxon>Streptophyta</taxon>
        <taxon>Embryophyta</taxon>
        <taxon>Tracheophyta</taxon>
        <taxon>Spermatophyta</taxon>
        <taxon>Magnoliopsida</taxon>
        <taxon>eudicotyledons</taxon>
        <taxon>Gunneridae</taxon>
        <taxon>Pentapetalae</taxon>
        <taxon>asterids</taxon>
        <taxon>Ericales</taxon>
        <taxon>Theaceae</taxon>
        <taxon>Camellia</taxon>
    </lineage>
</organism>
<dbReference type="EMBL" id="CM045770">
    <property type="protein sequence ID" value="KAI7990644.1"/>
    <property type="molecule type" value="Genomic_DNA"/>
</dbReference>